<evidence type="ECO:0000313" key="3">
    <source>
        <dbReference type="Proteomes" id="UP000656042"/>
    </source>
</evidence>
<comment type="caution">
    <text evidence="2">The sequence shown here is derived from an EMBL/GenBank/DDBJ whole genome shotgun (WGS) entry which is preliminary data.</text>
</comment>
<organism evidence="2 3">
    <name type="scientific">Mangrovihabitans endophyticus</name>
    <dbReference type="NCBI Taxonomy" id="1751298"/>
    <lineage>
        <taxon>Bacteria</taxon>
        <taxon>Bacillati</taxon>
        <taxon>Actinomycetota</taxon>
        <taxon>Actinomycetes</taxon>
        <taxon>Micromonosporales</taxon>
        <taxon>Micromonosporaceae</taxon>
        <taxon>Mangrovihabitans</taxon>
    </lineage>
</organism>
<keyword evidence="1" id="KW-1133">Transmembrane helix</keyword>
<evidence type="ECO:0000256" key="1">
    <source>
        <dbReference type="SAM" id="Phobius"/>
    </source>
</evidence>
<name>A0A8J3BXQ3_9ACTN</name>
<dbReference type="Proteomes" id="UP000656042">
    <property type="component" value="Unassembled WGS sequence"/>
</dbReference>
<feature type="transmembrane region" description="Helical" evidence="1">
    <location>
        <begin position="55"/>
        <end position="75"/>
    </location>
</feature>
<reference evidence="2" key="2">
    <citation type="submission" date="2020-09" db="EMBL/GenBank/DDBJ databases">
        <authorList>
            <person name="Sun Q."/>
            <person name="Zhou Y."/>
        </authorList>
    </citation>
    <scope>NUCLEOTIDE SEQUENCE</scope>
    <source>
        <strain evidence="2">CGMCC 4.7299</strain>
    </source>
</reference>
<dbReference type="RefSeq" id="WP_189078341.1">
    <property type="nucleotide sequence ID" value="NZ_BMMX01000003.1"/>
</dbReference>
<evidence type="ECO:0000313" key="2">
    <source>
        <dbReference type="EMBL" id="GGK81932.1"/>
    </source>
</evidence>
<keyword evidence="1" id="KW-0812">Transmembrane</keyword>
<keyword evidence="1" id="KW-0472">Membrane</keyword>
<reference evidence="2" key="1">
    <citation type="journal article" date="2014" name="Int. J. Syst. Evol. Microbiol.">
        <title>Complete genome sequence of Corynebacterium casei LMG S-19264T (=DSM 44701T), isolated from a smear-ripened cheese.</title>
        <authorList>
            <consortium name="US DOE Joint Genome Institute (JGI-PGF)"/>
            <person name="Walter F."/>
            <person name="Albersmeier A."/>
            <person name="Kalinowski J."/>
            <person name="Ruckert C."/>
        </authorList>
    </citation>
    <scope>NUCLEOTIDE SEQUENCE</scope>
    <source>
        <strain evidence="2">CGMCC 4.7299</strain>
    </source>
</reference>
<sequence>MNTEHRTQEYIRRLSLISDHEVGLQADPDARQALFEQITATAAPRAKRPRMTRGLVAVFAGVAVAAAGGAAWAGLTGSGDGGPANGCHIADGSISVVKPITGDPVADCAAEWKRETGADAPPLVAYDNGHGGTDVVTAGTLPDKGWTRLEPGVSQDPTLIELDAALDDRIDGLRSDCLPLAVARTATERELSRLGLHDWSVTTERGAADGTDTCTYYSLDAVTRRVVLVPVEHGTTSVDPALASLARALREHLRDSCDPLETAADYAREAAARAGVEPAALVVSEITDAKAACTRAEMRVDGRAEVILRGRR</sequence>
<accession>A0A8J3BXQ3</accession>
<proteinExistence type="predicted"/>
<dbReference type="AlphaFoldDB" id="A0A8J3BXQ3"/>
<protein>
    <submittedName>
        <fullName evidence="2">Uncharacterized protein</fullName>
    </submittedName>
</protein>
<keyword evidence="3" id="KW-1185">Reference proteome</keyword>
<dbReference type="EMBL" id="BMMX01000003">
    <property type="protein sequence ID" value="GGK81932.1"/>
    <property type="molecule type" value="Genomic_DNA"/>
</dbReference>
<gene>
    <name evidence="2" type="ORF">GCM10012284_14980</name>
</gene>